<evidence type="ECO:0000313" key="4">
    <source>
        <dbReference type="Proteomes" id="UP000007486"/>
    </source>
</evidence>
<feature type="signal peptide" evidence="1">
    <location>
        <begin position="1"/>
        <end position="26"/>
    </location>
</feature>
<dbReference type="InterPro" id="IPR029052">
    <property type="entry name" value="Metallo-depent_PP-like"/>
</dbReference>
<dbReference type="Pfam" id="PF00149">
    <property type="entry name" value="Metallophos"/>
    <property type="match status" value="1"/>
</dbReference>
<feature type="domain" description="Calcineurin-like phosphoesterase" evidence="2">
    <location>
        <begin position="107"/>
        <end position="328"/>
    </location>
</feature>
<dbReference type="Gene3D" id="3.60.21.10">
    <property type="match status" value="1"/>
</dbReference>
<evidence type="ECO:0000313" key="3">
    <source>
        <dbReference type="EMBL" id="ADY36150.1"/>
    </source>
</evidence>
<dbReference type="RefSeq" id="WP_013617581.1">
    <property type="nucleotide sequence ID" value="NC_015164.1"/>
</dbReference>
<dbReference type="AlphaFoldDB" id="F0QZP9"/>
<dbReference type="eggNOG" id="COG0639">
    <property type="taxonomic scope" value="Bacteria"/>
</dbReference>
<dbReference type="SUPFAM" id="SSF56300">
    <property type="entry name" value="Metallo-dependent phosphatases"/>
    <property type="match status" value="1"/>
</dbReference>
<name>F0QZP9_PHOSB</name>
<dbReference type="GO" id="GO:0016787">
    <property type="term" value="F:hydrolase activity"/>
    <property type="evidence" value="ECO:0007669"/>
    <property type="project" value="InterPro"/>
</dbReference>
<dbReference type="InterPro" id="IPR004843">
    <property type="entry name" value="Calcineurin-like_PHP"/>
</dbReference>
<dbReference type="Proteomes" id="UP000007486">
    <property type="component" value="Chromosome"/>
</dbReference>
<evidence type="ECO:0000259" key="2">
    <source>
        <dbReference type="Pfam" id="PF00149"/>
    </source>
</evidence>
<dbReference type="EMBL" id="CP002530">
    <property type="protein sequence ID" value="ADY36150.1"/>
    <property type="molecule type" value="Genomic_DNA"/>
</dbReference>
<accession>F0QZP9</accession>
<gene>
    <name evidence="3" type="ordered locus">Bacsa_1581</name>
</gene>
<evidence type="ECO:0000256" key="1">
    <source>
        <dbReference type="SAM" id="SignalP"/>
    </source>
</evidence>
<organism evidence="3 4">
    <name type="scientific">Phocaeicola salanitronis (strain DSM 18170 / JCM 13657 / CCUG 60908 / BL78)</name>
    <name type="common">Bacteroides salanitronis</name>
    <dbReference type="NCBI Taxonomy" id="667015"/>
    <lineage>
        <taxon>Bacteria</taxon>
        <taxon>Pseudomonadati</taxon>
        <taxon>Bacteroidota</taxon>
        <taxon>Bacteroidia</taxon>
        <taxon>Bacteroidales</taxon>
        <taxon>Bacteroidaceae</taxon>
        <taxon>Phocaeicola</taxon>
    </lineage>
</organism>
<keyword evidence="4" id="KW-1185">Reference proteome</keyword>
<proteinExistence type="predicted"/>
<dbReference type="PANTHER" id="PTHR46546:SF4">
    <property type="entry name" value="SHEWANELLA-LIKE PROTEIN PHOSPHATASE 1"/>
    <property type="match status" value="1"/>
</dbReference>
<dbReference type="KEGG" id="bsa:Bacsa_1581"/>
<reference evidence="3 4" key="1">
    <citation type="journal article" date="2011" name="Stand. Genomic Sci.">
        <title>Complete genome sequence of Bacteroides salanitronis type strain (BL78).</title>
        <authorList>
            <person name="Gronow S."/>
            <person name="Held B."/>
            <person name="Lucas S."/>
            <person name="Lapidus A."/>
            <person name="Del Rio T.G."/>
            <person name="Nolan M."/>
            <person name="Tice H."/>
            <person name="Deshpande S."/>
            <person name="Cheng J.F."/>
            <person name="Pitluck S."/>
            <person name="Liolios K."/>
            <person name="Pagani I."/>
            <person name="Ivanova N."/>
            <person name="Mavromatis K."/>
            <person name="Pati A."/>
            <person name="Tapia R."/>
            <person name="Han C."/>
            <person name="Goodwin L."/>
            <person name="Chen A."/>
            <person name="Palaniappan K."/>
            <person name="Land M."/>
            <person name="Hauser L."/>
            <person name="Chang Y.J."/>
            <person name="Jeffries C.D."/>
            <person name="Brambilla E.M."/>
            <person name="Rohde M."/>
            <person name="Goker M."/>
            <person name="Detter J.C."/>
            <person name="Woyke T."/>
            <person name="Bristow J."/>
            <person name="Markowitz V."/>
            <person name="Hugenholtz P."/>
            <person name="Kyrpides N.C."/>
            <person name="Klenk H.P."/>
            <person name="Eisen J.A."/>
        </authorList>
    </citation>
    <scope>NUCLEOTIDE SEQUENCE [LARGE SCALE GENOMIC DNA]</scope>
    <source>
        <strain evidence="3 4">DSM 18170</strain>
    </source>
</reference>
<protein>
    <submittedName>
        <fullName evidence="3">Metallophosphoesterase</fullName>
    </submittedName>
</protein>
<keyword evidence="1" id="KW-0732">Signal</keyword>
<feature type="chain" id="PRO_5003258970" evidence="1">
    <location>
        <begin position="27"/>
        <end position="380"/>
    </location>
</feature>
<sequence>MKTGLYKMYLLVFCLLHFGLIAGVQAEDKKPDVPVEWTADGPYLLHQADGTVRMIVVKPNGELLDTLYSSLPDNYTFPVVSSDQQHRFDVTLHPEERPEWKTEQPDKIFVTSDPHGNLDCFISLLQGNRVIDENYHWNFGSNQLVIIGDVFDRGNDAIQIFWLIYQLEWEARQAGGRVDFLLGNHEPMVLMNDLRYTKPKYKQLAEKVGMKYADLLASSTELGKWLITRNTIQVSGGNLFVHAGLSRDFLEQNLEIPFVNKQMSSGLYKNKAQRKEASPMVYFLFGSYGPIWYRGMVKQAEKYHPLASDTLNLILDRYQAERIIVGHTIFEDISTFYGQRVIAVNVDNAENREKGKGRGILIEKDCIYVVGDQGILRKLD</sequence>
<dbReference type="STRING" id="667015.Bacsa_1581"/>
<dbReference type="HOGENOM" id="CLU_042543_0_0_10"/>
<dbReference type="PANTHER" id="PTHR46546">
    <property type="entry name" value="SHEWANELLA-LIKE PROTEIN PHOSPHATASE 1"/>
    <property type="match status" value="1"/>
</dbReference>